<dbReference type="PROSITE" id="PS51375">
    <property type="entry name" value="PPR"/>
    <property type="match status" value="2"/>
</dbReference>
<organism evidence="4">
    <name type="scientific">Brassica napus</name>
    <name type="common">Rape</name>
    <dbReference type="NCBI Taxonomy" id="3708"/>
    <lineage>
        <taxon>Eukaryota</taxon>
        <taxon>Viridiplantae</taxon>
        <taxon>Streptophyta</taxon>
        <taxon>Embryophyta</taxon>
        <taxon>Tracheophyta</taxon>
        <taxon>Spermatophyta</taxon>
        <taxon>Magnoliopsida</taxon>
        <taxon>eudicotyledons</taxon>
        <taxon>Gunneridae</taxon>
        <taxon>Pentapetalae</taxon>
        <taxon>rosids</taxon>
        <taxon>malvids</taxon>
        <taxon>Brassicales</taxon>
        <taxon>Brassicaceae</taxon>
        <taxon>Brassiceae</taxon>
        <taxon>Brassica</taxon>
    </lineage>
</organism>
<dbReference type="EMBL" id="HG994369">
    <property type="protein sequence ID" value="CAF1931927.1"/>
    <property type="molecule type" value="Genomic_DNA"/>
</dbReference>
<dbReference type="NCBIfam" id="TIGR00756">
    <property type="entry name" value="PPR"/>
    <property type="match status" value="1"/>
</dbReference>
<accession>A0A816LMQ3</accession>
<protein>
    <submittedName>
        <fullName evidence="4">(rape) hypothetical protein</fullName>
    </submittedName>
</protein>
<keyword evidence="2" id="KW-0677">Repeat</keyword>
<proteinExistence type="inferred from homology"/>
<dbReference type="Gene3D" id="1.25.40.10">
    <property type="entry name" value="Tetratricopeptide repeat domain"/>
    <property type="match status" value="2"/>
</dbReference>
<sequence>METKGIKVDVITYNTLIGIFCKAGRWDDGTQLLRDMITRGITPDVFTLDALDRLFGERGIAPDDCTYDTIIRAHLGGGGVATSVELIEEMKRCGFSADASPMKMVIDMLSDGRLLLSV</sequence>
<gene>
    <name evidence="4" type="ORF">DARMORV10_C05P43270.1</name>
</gene>
<evidence type="ECO:0000256" key="3">
    <source>
        <dbReference type="PROSITE-ProRule" id="PRU00708"/>
    </source>
</evidence>
<comment type="similarity">
    <text evidence="1">Belongs to the PPR family. P subfamily.</text>
</comment>
<dbReference type="InterPro" id="IPR002885">
    <property type="entry name" value="PPR_rpt"/>
</dbReference>
<dbReference type="OMA" id="NASTMKM"/>
<dbReference type="Pfam" id="PF01535">
    <property type="entry name" value="PPR"/>
    <property type="match status" value="1"/>
</dbReference>
<feature type="repeat" description="PPR" evidence="3">
    <location>
        <begin position="9"/>
        <end position="43"/>
    </location>
</feature>
<evidence type="ECO:0000256" key="2">
    <source>
        <dbReference type="ARBA" id="ARBA00022737"/>
    </source>
</evidence>
<dbReference type="Gramene" id="CDY06383">
    <property type="protein sequence ID" value="CDY06383"/>
    <property type="gene ID" value="GSBRNA2T00122346001"/>
</dbReference>
<evidence type="ECO:0000313" key="4">
    <source>
        <dbReference type="EMBL" id="CAF1931927.1"/>
    </source>
</evidence>
<dbReference type="Proteomes" id="UP001295469">
    <property type="component" value="Chromosome C05"/>
</dbReference>
<dbReference type="AlphaFoldDB" id="A0A816LMQ3"/>
<evidence type="ECO:0000256" key="1">
    <source>
        <dbReference type="ARBA" id="ARBA00007626"/>
    </source>
</evidence>
<feature type="repeat" description="PPR" evidence="3">
    <location>
        <begin position="63"/>
        <end position="97"/>
    </location>
</feature>
<dbReference type="InterPro" id="IPR011990">
    <property type="entry name" value="TPR-like_helical_dom_sf"/>
</dbReference>
<reference evidence="4" key="1">
    <citation type="submission" date="2021-01" db="EMBL/GenBank/DDBJ databases">
        <authorList>
            <consortium name="Genoscope - CEA"/>
            <person name="William W."/>
        </authorList>
    </citation>
    <scope>NUCLEOTIDE SEQUENCE</scope>
</reference>
<dbReference type="Pfam" id="PF13041">
    <property type="entry name" value="PPR_2"/>
    <property type="match status" value="1"/>
</dbReference>
<dbReference type="PANTHER" id="PTHR47941">
    <property type="entry name" value="PENTATRICOPEPTIDE REPEAT-CONTAINING PROTEIN 3, MITOCHONDRIAL"/>
    <property type="match status" value="1"/>
</dbReference>
<name>A0A816LMQ3_BRANA</name>